<protein>
    <submittedName>
        <fullName evidence="1">Uncharacterized protein</fullName>
    </submittedName>
</protein>
<reference evidence="1 2" key="1">
    <citation type="journal article" date="2014" name="BMC Genomics">
        <title>Genome and secretome analysis of the hemibiotrophic fungal pathogen, Moniliophthora roreri, which causes frosty pod rot disease of cacao: mechanisms of the biotrophic and necrotrophic phases.</title>
        <authorList>
            <person name="Meinhardt L.W."/>
            <person name="Costa G.G.L."/>
            <person name="Thomazella D.P.T."/>
            <person name="Teixeira P.J.P.L."/>
            <person name="Carazzolle M.F."/>
            <person name="Schuster S.C."/>
            <person name="Carlson J.E."/>
            <person name="Guiltinan M.J."/>
            <person name="Mieczkowski P."/>
            <person name="Farmer A."/>
            <person name="Ramaraj T."/>
            <person name="Crozier J."/>
            <person name="Davis R.E."/>
            <person name="Shao J."/>
            <person name="Melnick R.L."/>
            <person name="Pereira G.A.G."/>
            <person name="Bailey B.A."/>
        </authorList>
    </citation>
    <scope>NUCLEOTIDE SEQUENCE [LARGE SCALE GENOMIC DNA]</scope>
    <source>
        <strain evidence="1 2">MCA 2997</strain>
    </source>
</reference>
<dbReference type="EMBL" id="AWSO01000185">
    <property type="protein sequence ID" value="ESK93539.1"/>
    <property type="molecule type" value="Genomic_DNA"/>
</dbReference>
<feature type="non-terminal residue" evidence="1">
    <location>
        <position position="1"/>
    </location>
</feature>
<sequence>VHFADAVDAQITGSRTKFINQGLKIESIQRQLKALVAKGEADPTEVVKQRAELRAQIAKWRVQQVKFTPSLEKLILSLLTVATPEKEELYLPSSFVDAAERSRYTDPGLVFIECKLRRGQAYDSLRDLKYVLKHSGVLVRTKRQHSRGVTFNLRSTKLIREVSSKKTSWIQKYIQARVCLMRLGDTTGNADSDFPELKDEDMWMPAVGEDAVLGEGSRDVRWIWKKHLLYSSKPEMKETVLEQLESVPWFRAKADMHRWLEEVELLEEEFRRFACGCDKMKETWERLAVLNTNPAYAAYAHHKADMYAQMATEAKEKLVAAGGGWPGDNQTLIQYLRTRRPQLNVDWSQIQSQPEVPVLQDYPSSSSSDSESE</sequence>
<proteinExistence type="predicted"/>
<name>V2YPB9_MONRO</name>
<comment type="caution">
    <text evidence="1">The sequence shown here is derived from an EMBL/GenBank/DDBJ whole genome shotgun (WGS) entry which is preliminary data.</text>
</comment>
<evidence type="ECO:0000313" key="1">
    <source>
        <dbReference type="EMBL" id="ESK93539.1"/>
    </source>
</evidence>
<dbReference type="Proteomes" id="UP000017559">
    <property type="component" value="Unassembled WGS sequence"/>
</dbReference>
<gene>
    <name evidence="1" type="ORF">Moror_1637</name>
</gene>
<accession>V2YPB9</accession>
<dbReference type="STRING" id="1381753.V2YPB9"/>
<dbReference type="OrthoDB" id="3053737at2759"/>
<dbReference type="KEGG" id="mrr:Moror_1637"/>
<evidence type="ECO:0000313" key="2">
    <source>
        <dbReference type="Proteomes" id="UP000017559"/>
    </source>
</evidence>
<dbReference type="AlphaFoldDB" id="V2YPB9"/>
<dbReference type="HOGENOM" id="CLU_055847_0_0_1"/>
<organism evidence="1 2">
    <name type="scientific">Moniliophthora roreri (strain MCA 2997)</name>
    <name type="common">Cocoa frosty pod rot fungus</name>
    <name type="synonym">Crinipellis roreri</name>
    <dbReference type="NCBI Taxonomy" id="1381753"/>
    <lineage>
        <taxon>Eukaryota</taxon>
        <taxon>Fungi</taxon>
        <taxon>Dikarya</taxon>
        <taxon>Basidiomycota</taxon>
        <taxon>Agaricomycotina</taxon>
        <taxon>Agaricomycetes</taxon>
        <taxon>Agaricomycetidae</taxon>
        <taxon>Agaricales</taxon>
        <taxon>Marasmiineae</taxon>
        <taxon>Marasmiaceae</taxon>
        <taxon>Moniliophthora</taxon>
    </lineage>
</organism>
<keyword evidence="2" id="KW-1185">Reference proteome</keyword>